<evidence type="ECO:0000256" key="1">
    <source>
        <dbReference type="SAM" id="Phobius"/>
    </source>
</evidence>
<accession>A0AAW8ET42</accession>
<evidence type="ECO:0008006" key="4">
    <source>
        <dbReference type="Google" id="ProtNLM"/>
    </source>
</evidence>
<keyword evidence="1" id="KW-0472">Membrane</keyword>
<proteinExistence type="predicted"/>
<evidence type="ECO:0000313" key="2">
    <source>
        <dbReference type="EMBL" id="MDP9975364.1"/>
    </source>
</evidence>
<dbReference type="AlphaFoldDB" id="A0AAW8ET42"/>
<keyword evidence="1" id="KW-1133">Transmembrane helix</keyword>
<comment type="caution">
    <text evidence="2">The sequence shown here is derived from an EMBL/GenBank/DDBJ whole genome shotgun (WGS) entry which is preliminary data.</text>
</comment>
<keyword evidence="1" id="KW-0812">Transmembrane</keyword>
<dbReference type="EMBL" id="JAUSRV010000035">
    <property type="protein sequence ID" value="MDP9975364.1"/>
    <property type="molecule type" value="Genomic_DNA"/>
</dbReference>
<dbReference type="Proteomes" id="UP001224845">
    <property type="component" value="Unassembled WGS sequence"/>
</dbReference>
<organism evidence="2 3">
    <name type="scientific">Variovorax paradoxus</name>
    <dbReference type="NCBI Taxonomy" id="34073"/>
    <lineage>
        <taxon>Bacteria</taxon>
        <taxon>Pseudomonadati</taxon>
        <taxon>Pseudomonadota</taxon>
        <taxon>Betaproteobacteria</taxon>
        <taxon>Burkholderiales</taxon>
        <taxon>Comamonadaceae</taxon>
        <taxon>Variovorax</taxon>
    </lineage>
</organism>
<reference evidence="2" key="1">
    <citation type="submission" date="2023-07" db="EMBL/GenBank/DDBJ databases">
        <title>Sorghum-associated microbial communities from plants grown in Nebraska, USA.</title>
        <authorList>
            <person name="Schachtman D."/>
        </authorList>
    </citation>
    <scope>NUCLEOTIDE SEQUENCE</scope>
    <source>
        <strain evidence="2">DS3315</strain>
    </source>
</reference>
<feature type="transmembrane region" description="Helical" evidence="1">
    <location>
        <begin position="30"/>
        <end position="48"/>
    </location>
</feature>
<dbReference type="RefSeq" id="WP_307597315.1">
    <property type="nucleotide sequence ID" value="NZ_JAUSRV010000035.1"/>
</dbReference>
<feature type="transmembrane region" description="Helical" evidence="1">
    <location>
        <begin position="54"/>
        <end position="73"/>
    </location>
</feature>
<sequence length="182" mass="19613">MRLQLDYKLGVAERLAHEEFRSGSSLQRPAYFRQAIPSLVLCGFGLVASYKGQSVILLAIFLLAAAVLIVDGWKGSLRWKSNLSAAVDEAPANSVQLVIDDRGIKETVEQQVVSFAPWSAIRSYVQLERIWAFNLAGGYTAIVSASAIAEAGPAAEADLKTELVARSIPQLMNGRALPPALS</sequence>
<name>A0AAW8ET42_VARPD</name>
<evidence type="ECO:0000313" key="3">
    <source>
        <dbReference type="Proteomes" id="UP001224845"/>
    </source>
</evidence>
<gene>
    <name evidence="2" type="ORF">J2W39_006654</name>
</gene>
<protein>
    <recommendedName>
        <fullName evidence="4">YcxB-like protein domain-containing protein</fullName>
    </recommendedName>
</protein>